<dbReference type="AlphaFoldDB" id="A0A8J8TSN6"/>
<dbReference type="InterPro" id="IPR036453">
    <property type="entry name" value="GluRdtase_dimer_dom_sf"/>
</dbReference>
<feature type="compositionally biased region" description="Basic and acidic residues" evidence="1">
    <location>
        <begin position="1"/>
        <end position="10"/>
    </location>
</feature>
<dbReference type="InterPro" id="IPR015896">
    <property type="entry name" value="4pyrrol_synth_GluRdtase_dimer"/>
</dbReference>
<evidence type="ECO:0000256" key="1">
    <source>
        <dbReference type="SAM" id="MobiDB-lite"/>
    </source>
</evidence>
<dbReference type="EMBL" id="PHNJ01000004">
    <property type="protein sequence ID" value="TYL38752.1"/>
    <property type="molecule type" value="Genomic_DNA"/>
</dbReference>
<dbReference type="SUPFAM" id="SSF69075">
    <property type="entry name" value="Glutamyl tRNA-reductase dimerization domain"/>
    <property type="match status" value="1"/>
</dbReference>
<accession>A0A8J8TSN6</accession>
<organism evidence="3 4">
    <name type="scientific">Natronococcus pandeyae</name>
    <dbReference type="NCBI Taxonomy" id="2055836"/>
    <lineage>
        <taxon>Archaea</taxon>
        <taxon>Methanobacteriati</taxon>
        <taxon>Methanobacteriota</taxon>
        <taxon>Stenosarchaea group</taxon>
        <taxon>Halobacteria</taxon>
        <taxon>Halobacteriales</taxon>
        <taxon>Natrialbaceae</taxon>
        <taxon>Natronococcus</taxon>
    </lineage>
</organism>
<comment type="caution">
    <text evidence="3">The sequence shown here is derived from an EMBL/GenBank/DDBJ whole genome shotgun (WGS) entry which is preliminary data.</text>
</comment>
<feature type="region of interest" description="Disordered" evidence="1">
    <location>
        <begin position="119"/>
        <end position="150"/>
    </location>
</feature>
<keyword evidence="4" id="KW-1185">Reference proteome</keyword>
<protein>
    <recommendedName>
        <fullName evidence="2">Tetrapyrrole biosynthesis glutamyl-tRNA reductase dimerisation domain-containing protein</fullName>
    </recommendedName>
</protein>
<evidence type="ECO:0000259" key="2">
    <source>
        <dbReference type="Pfam" id="PF00745"/>
    </source>
</evidence>
<dbReference type="GO" id="GO:0050661">
    <property type="term" value="F:NADP binding"/>
    <property type="evidence" value="ECO:0007669"/>
    <property type="project" value="InterPro"/>
</dbReference>
<evidence type="ECO:0000313" key="4">
    <source>
        <dbReference type="Proteomes" id="UP000766904"/>
    </source>
</evidence>
<dbReference type="Proteomes" id="UP000766904">
    <property type="component" value="Unassembled WGS sequence"/>
</dbReference>
<dbReference type="RefSeq" id="WP_148857753.1">
    <property type="nucleotide sequence ID" value="NZ_PHNJ01000004.1"/>
</dbReference>
<evidence type="ECO:0000313" key="3">
    <source>
        <dbReference type="EMBL" id="TYL38752.1"/>
    </source>
</evidence>
<name>A0A8J8TSN6_9EURY</name>
<feature type="compositionally biased region" description="Polar residues" evidence="1">
    <location>
        <begin position="132"/>
        <end position="150"/>
    </location>
</feature>
<dbReference type="GO" id="GO:0033014">
    <property type="term" value="P:tetrapyrrole biosynthetic process"/>
    <property type="evidence" value="ECO:0007669"/>
    <property type="project" value="InterPro"/>
</dbReference>
<gene>
    <name evidence="3" type="ORF">CV102_09545</name>
</gene>
<proteinExistence type="predicted"/>
<feature type="region of interest" description="Disordered" evidence="1">
    <location>
        <begin position="1"/>
        <end position="25"/>
    </location>
</feature>
<dbReference type="GO" id="GO:0008883">
    <property type="term" value="F:glutamyl-tRNA reductase activity"/>
    <property type="evidence" value="ECO:0007669"/>
    <property type="project" value="InterPro"/>
</dbReference>
<reference evidence="3" key="1">
    <citation type="submission" date="2017-11" db="EMBL/GenBank/DDBJ databases">
        <authorList>
            <person name="Kajale S.C."/>
            <person name="Sharma A."/>
        </authorList>
    </citation>
    <scope>NUCLEOTIDE SEQUENCE</scope>
    <source>
        <strain evidence="3">LS1_42</strain>
    </source>
</reference>
<sequence length="150" mass="16297">MTIPIERLECEPSGSQATTPRDGRDGRCDSMCADCRRALALERLRRFAAETRRAAVDRARRELGDDGELSAEQERIVEAVATRITGRLLVEPAAALCRDDDVDAETVAAMLELFELDTAASSASKEPEAEQGEQTNDGPSSRCDSPRANS</sequence>
<feature type="domain" description="Tetrapyrrole biosynthesis glutamyl-tRNA reductase dimerisation" evidence="2">
    <location>
        <begin position="41"/>
        <end position="116"/>
    </location>
</feature>
<dbReference type="Pfam" id="PF00745">
    <property type="entry name" value="GlutR_dimer"/>
    <property type="match status" value="1"/>
</dbReference>